<gene>
    <name evidence="1" type="ORF">CTEN210_16771</name>
</gene>
<evidence type="ECO:0000313" key="1">
    <source>
        <dbReference type="EMBL" id="GFH60295.1"/>
    </source>
</evidence>
<dbReference type="InterPro" id="IPR036465">
    <property type="entry name" value="vWFA_dom_sf"/>
</dbReference>
<protein>
    <recommendedName>
        <fullName evidence="3">VWFA domain-containing protein</fullName>
    </recommendedName>
</protein>
<accession>A0AAD3DC72</accession>
<dbReference type="EMBL" id="BLLK01000069">
    <property type="protein sequence ID" value="GFH60295.1"/>
    <property type="molecule type" value="Genomic_DNA"/>
</dbReference>
<dbReference type="AlphaFoldDB" id="A0AAD3DC72"/>
<dbReference type="SUPFAM" id="SSF53300">
    <property type="entry name" value="vWA-like"/>
    <property type="match status" value="1"/>
</dbReference>
<organism evidence="1 2">
    <name type="scientific">Chaetoceros tenuissimus</name>
    <dbReference type="NCBI Taxonomy" id="426638"/>
    <lineage>
        <taxon>Eukaryota</taxon>
        <taxon>Sar</taxon>
        <taxon>Stramenopiles</taxon>
        <taxon>Ochrophyta</taxon>
        <taxon>Bacillariophyta</taxon>
        <taxon>Coscinodiscophyceae</taxon>
        <taxon>Chaetocerotophycidae</taxon>
        <taxon>Chaetocerotales</taxon>
        <taxon>Chaetocerotaceae</taxon>
        <taxon>Chaetoceros</taxon>
    </lineage>
</organism>
<dbReference type="Proteomes" id="UP001054902">
    <property type="component" value="Unassembled WGS sequence"/>
</dbReference>
<sequence length="386" mass="43214">MNANGIPMAVPIPPPATAPMAAATSSFPSYRKTAQVELTQNQRDQLKAQGYTEGLIEIITKSVSYFPHRVWVVDNSGSMNKNDGNRLVSTKGNSVKMVQCTRWLEIVETVNYHAQMAALVSAPTTFRLLNHPGGHIGPQEFSIAERGIDLHVIEEDLGMAKYVMNSSSPSGVTPLTDHLLAIKNRVLMDADELRSKGERVTIVLATDGLPTNEQGIGGIAERNEFINALRSLQGLPVWIVVRLCTDEAAVVSFYNQIDEQLELSIEVLDDFIGEAEEVYEHNPWLIYSLPIHRMREMGTPHRLFDLLDERPFTKAELREFCFLLFGAGNMDGVEDPDVDFNDFLKGIQDLIKREKECWDPIKKKMKPILDLKQMHKVYGSGSCVIM</sequence>
<evidence type="ECO:0000313" key="2">
    <source>
        <dbReference type="Proteomes" id="UP001054902"/>
    </source>
</evidence>
<reference evidence="1 2" key="1">
    <citation type="journal article" date="2021" name="Sci. Rep.">
        <title>The genome of the diatom Chaetoceros tenuissimus carries an ancient integrated fragment of an extant virus.</title>
        <authorList>
            <person name="Hongo Y."/>
            <person name="Kimura K."/>
            <person name="Takaki Y."/>
            <person name="Yoshida Y."/>
            <person name="Baba S."/>
            <person name="Kobayashi G."/>
            <person name="Nagasaki K."/>
            <person name="Hano T."/>
            <person name="Tomaru Y."/>
        </authorList>
    </citation>
    <scope>NUCLEOTIDE SEQUENCE [LARGE SCALE GENOMIC DNA]</scope>
    <source>
        <strain evidence="1 2">NIES-3715</strain>
    </source>
</reference>
<evidence type="ECO:0008006" key="3">
    <source>
        <dbReference type="Google" id="ProtNLM"/>
    </source>
</evidence>
<proteinExistence type="predicted"/>
<name>A0AAD3DC72_9STRA</name>
<keyword evidence="2" id="KW-1185">Reference proteome</keyword>
<comment type="caution">
    <text evidence="1">The sequence shown here is derived from an EMBL/GenBank/DDBJ whole genome shotgun (WGS) entry which is preliminary data.</text>
</comment>